<accession>A0ACC3DE11</accession>
<feature type="non-terminal residue" evidence="1">
    <location>
        <position position="97"/>
    </location>
</feature>
<protein>
    <submittedName>
        <fullName evidence="1">Uncharacterized protein</fullName>
    </submittedName>
</protein>
<comment type="caution">
    <text evidence="1">The sequence shown here is derived from an EMBL/GenBank/DDBJ whole genome shotgun (WGS) entry which is preliminary data.</text>
</comment>
<dbReference type="EMBL" id="JAWDJW010006015">
    <property type="protein sequence ID" value="KAK3066099.1"/>
    <property type="molecule type" value="Genomic_DNA"/>
</dbReference>
<organism evidence="1 2">
    <name type="scientific">Coniosporium uncinatum</name>
    <dbReference type="NCBI Taxonomy" id="93489"/>
    <lineage>
        <taxon>Eukaryota</taxon>
        <taxon>Fungi</taxon>
        <taxon>Dikarya</taxon>
        <taxon>Ascomycota</taxon>
        <taxon>Pezizomycotina</taxon>
        <taxon>Dothideomycetes</taxon>
        <taxon>Dothideomycetes incertae sedis</taxon>
        <taxon>Coniosporium</taxon>
    </lineage>
</organism>
<name>A0ACC3DE11_9PEZI</name>
<sequence length="97" mass="10133">MTPAGASRTPLHSKTLATAADSVSSPSAAPTTSSSSSSSTTKPTHYGLFPLTFPSGPPPASPFTIEPRALRNEFLQLQAKTHPDKFPQAQKRQAEGA</sequence>
<dbReference type="Proteomes" id="UP001186974">
    <property type="component" value="Unassembled WGS sequence"/>
</dbReference>
<gene>
    <name evidence="1" type="ORF">LTS18_002030</name>
</gene>
<evidence type="ECO:0000313" key="2">
    <source>
        <dbReference type="Proteomes" id="UP001186974"/>
    </source>
</evidence>
<proteinExistence type="predicted"/>
<reference evidence="1" key="1">
    <citation type="submission" date="2024-09" db="EMBL/GenBank/DDBJ databases">
        <title>Black Yeasts Isolated from many extreme environments.</title>
        <authorList>
            <person name="Coleine C."/>
            <person name="Stajich J.E."/>
            <person name="Selbmann L."/>
        </authorList>
    </citation>
    <scope>NUCLEOTIDE SEQUENCE</scope>
    <source>
        <strain evidence="1">CCFEE 5737</strain>
    </source>
</reference>
<keyword evidence="2" id="KW-1185">Reference proteome</keyword>
<evidence type="ECO:0000313" key="1">
    <source>
        <dbReference type="EMBL" id="KAK3066099.1"/>
    </source>
</evidence>